<comment type="caution">
    <text evidence="4">The sequence shown here is derived from an EMBL/GenBank/DDBJ whole genome shotgun (WGS) entry which is preliminary data.</text>
</comment>
<accession>G5JZU7</accession>
<organism evidence="4 5">
    <name type="scientific">Streptococcus ictaluri 707-05</name>
    <dbReference type="NCBI Taxonomy" id="764299"/>
    <lineage>
        <taxon>Bacteria</taxon>
        <taxon>Bacillati</taxon>
        <taxon>Bacillota</taxon>
        <taxon>Bacilli</taxon>
        <taxon>Lactobacillales</taxon>
        <taxon>Streptococcaceae</taxon>
        <taxon>Streptococcus</taxon>
    </lineage>
</organism>
<dbReference type="eggNOG" id="COG0366">
    <property type="taxonomic scope" value="Bacteria"/>
</dbReference>
<dbReference type="SUPFAM" id="SSF51445">
    <property type="entry name" value="(Trans)glycosidases"/>
    <property type="match status" value="1"/>
</dbReference>
<dbReference type="PANTHER" id="PTHR10357">
    <property type="entry name" value="ALPHA-AMYLASE FAMILY MEMBER"/>
    <property type="match status" value="1"/>
</dbReference>
<dbReference type="GO" id="GO:0005975">
    <property type="term" value="P:carbohydrate metabolic process"/>
    <property type="evidence" value="ECO:0007669"/>
    <property type="project" value="InterPro"/>
</dbReference>
<dbReference type="Gene3D" id="3.20.20.80">
    <property type="entry name" value="Glycosidases"/>
    <property type="match status" value="1"/>
</dbReference>
<dbReference type="InterPro" id="IPR013780">
    <property type="entry name" value="Glyco_hydro_b"/>
</dbReference>
<dbReference type="RefSeq" id="WP_008087118.1">
    <property type="nucleotide sequence ID" value="NZ_AEUX02000001.1"/>
</dbReference>
<dbReference type="PANTHER" id="PTHR10357:SF210">
    <property type="entry name" value="MALTODEXTRIN GLUCOSIDASE"/>
    <property type="match status" value="1"/>
</dbReference>
<proteinExistence type="predicted"/>
<reference evidence="4 5" key="1">
    <citation type="journal article" date="2014" name="Int. J. Syst. Evol. Microbiol.">
        <title>Phylogenomics and the dynamic genome evolution of the genus Streptococcus.</title>
        <authorList>
            <consortium name="The Broad Institute Genome Sequencing Platform"/>
            <person name="Richards V.P."/>
            <person name="Palmer S.R."/>
            <person name="Pavinski Bitar P.D."/>
            <person name="Qin X."/>
            <person name="Weinstock G.M."/>
            <person name="Highlander S.K."/>
            <person name="Town C.D."/>
            <person name="Burne R.A."/>
            <person name="Stanhope M.J."/>
        </authorList>
    </citation>
    <scope>NUCLEOTIDE SEQUENCE [LARGE SCALE GENOMIC DNA]</scope>
    <source>
        <strain evidence="4 5">707-05</strain>
    </source>
</reference>
<evidence type="ECO:0000256" key="1">
    <source>
        <dbReference type="ARBA" id="ARBA00022801"/>
    </source>
</evidence>
<dbReference type="GO" id="GO:0016798">
    <property type="term" value="F:hydrolase activity, acting on glycosyl bonds"/>
    <property type="evidence" value="ECO:0007669"/>
    <property type="project" value="UniProtKB-KW"/>
</dbReference>
<sequence>MSWFGVETMPQLNYGSEKLRDIIYRNENSVLKRYLKEPFNIDGWRFDVADVMARNEILDVYHEVWQEIYQEVKKTKPDAVVLAEEWADAWEMFDTKQWDSTMNYFQAARPLREFAGTGDLFMDRQADLAKIHYPRDASHLGHRILQFLTKIPSQVQYQMLNLIDSHDIIRLYHMPNITTQAFQGASVILFGLPGATSIWYGDEQLLAGHGHSTEGTRYPMNWDVPLTPEQSQNFQLYQRLCPLKTSREALQTGGFKIISMTGDLFAFARFTKEEFFLFMWSQSDEVEQLEVSLADFGMSEIIQEVLFGDVTVNQEGGQLKVTLVAKGFGLVGH</sequence>
<dbReference type="Gene3D" id="2.60.40.1180">
    <property type="entry name" value="Golgi alpha-mannosidase II"/>
    <property type="match status" value="1"/>
</dbReference>
<dbReference type="InterPro" id="IPR006047">
    <property type="entry name" value="GH13_cat_dom"/>
</dbReference>
<dbReference type="Proteomes" id="UP000003330">
    <property type="component" value="Unassembled WGS sequence"/>
</dbReference>
<evidence type="ECO:0000313" key="5">
    <source>
        <dbReference type="Proteomes" id="UP000003330"/>
    </source>
</evidence>
<evidence type="ECO:0000313" key="4">
    <source>
        <dbReference type="EMBL" id="EHI70822.1"/>
    </source>
</evidence>
<dbReference type="Pfam" id="PF00128">
    <property type="entry name" value="Alpha-amylase"/>
    <property type="match status" value="1"/>
</dbReference>
<name>G5JZU7_9STRE</name>
<dbReference type="STRING" id="764299.STRIC_0811"/>
<dbReference type="InterPro" id="IPR017853">
    <property type="entry name" value="GH"/>
</dbReference>
<keyword evidence="1" id="KW-0378">Hydrolase</keyword>
<dbReference type="EMBL" id="AEUX02000001">
    <property type="protein sequence ID" value="EHI70822.1"/>
    <property type="molecule type" value="Genomic_DNA"/>
</dbReference>
<feature type="domain" description="Glycosyl hydrolase family 13 catalytic" evidence="3">
    <location>
        <begin position="6"/>
        <end position="210"/>
    </location>
</feature>
<protein>
    <submittedName>
        <fullName evidence="4">Alpha amylase, catalytic domain protein</fullName>
    </submittedName>
</protein>
<gene>
    <name evidence="4" type="ORF">STRIC_0811</name>
</gene>
<evidence type="ECO:0000256" key="2">
    <source>
        <dbReference type="ARBA" id="ARBA00023295"/>
    </source>
</evidence>
<evidence type="ECO:0000259" key="3">
    <source>
        <dbReference type="Pfam" id="PF00128"/>
    </source>
</evidence>
<keyword evidence="2" id="KW-0326">Glycosidase</keyword>
<keyword evidence="5" id="KW-1185">Reference proteome</keyword>
<dbReference type="AlphaFoldDB" id="G5JZU7"/>